<keyword evidence="5 13" id="KW-0812">Transmembrane</keyword>
<dbReference type="EMBL" id="JAUPFM010000011">
    <property type="protein sequence ID" value="KAK2837891.1"/>
    <property type="molecule type" value="Genomic_DNA"/>
</dbReference>
<evidence type="ECO:0000256" key="14">
    <source>
        <dbReference type="SAM" id="SignalP"/>
    </source>
</evidence>
<evidence type="ECO:0000256" key="11">
    <source>
        <dbReference type="ARBA" id="ARBA00023180"/>
    </source>
</evidence>
<comment type="caution">
    <text evidence="12">Lacks conserved residue(s) required for the propagation of feature annotation.</text>
</comment>
<feature type="domain" description="EGF-like" evidence="15">
    <location>
        <begin position="55"/>
        <end position="96"/>
    </location>
</feature>
<evidence type="ECO:0000256" key="1">
    <source>
        <dbReference type="ARBA" id="ARBA00004479"/>
    </source>
</evidence>
<dbReference type="GO" id="GO:0045840">
    <property type="term" value="P:positive regulation of mitotic nuclear division"/>
    <property type="evidence" value="ECO:0007669"/>
    <property type="project" value="TreeGrafter"/>
</dbReference>
<keyword evidence="9 13" id="KW-0472">Membrane</keyword>
<evidence type="ECO:0000256" key="5">
    <source>
        <dbReference type="ARBA" id="ARBA00022692"/>
    </source>
</evidence>
<dbReference type="AlphaFoldDB" id="A0AA88SHE9"/>
<dbReference type="PROSITE" id="PS01186">
    <property type="entry name" value="EGF_2"/>
    <property type="match status" value="1"/>
</dbReference>
<dbReference type="Pfam" id="PF00008">
    <property type="entry name" value="EGF"/>
    <property type="match status" value="1"/>
</dbReference>
<feature type="disulfide bond" evidence="12">
    <location>
        <begin position="67"/>
        <end position="84"/>
    </location>
</feature>
<protein>
    <recommendedName>
        <fullName evidence="15">EGF-like domain-containing protein</fullName>
    </recommendedName>
</protein>
<dbReference type="PANTHER" id="PTHR10740">
    <property type="entry name" value="TRANSFORMING GROWTH FACTOR ALPHA"/>
    <property type="match status" value="1"/>
</dbReference>
<evidence type="ECO:0000313" key="17">
    <source>
        <dbReference type="Proteomes" id="UP001187415"/>
    </source>
</evidence>
<comment type="subcellular location">
    <subcellularLocation>
        <location evidence="1">Membrane</location>
        <topology evidence="1">Single-pass type I membrane protein</topology>
    </subcellularLocation>
    <subcellularLocation>
        <location evidence="2">Secreted</location>
    </subcellularLocation>
</comment>
<keyword evidence="4 12" id="KW-0245">EGF-like domain</keyword>
<sequence>MGTSRKPSALLSVFGVMLLWPHVLTKSVSYTLQTADGASLSTGQAEARRHAAKRSVQSCDSTFDEYCLNNGKCMLLVDISEHHCKCEEGFYGHRCDNVELVRQPMGDKQIIITVFFVCLLIIGLAGVLYLCCKWYKKNRFPCQQKRQGYRGVQAV</sequence>
<evidence type="ECO:0000256" key="12">
    <source>
        <dbReference type="PROSITE-ProRule" id="PRU00076"/>
    </source>
</evidence>
<keyword evidence="10 12" id="KW-1015">Disulfide bond</keyword>
<gene>
    <name evidence="16" type="ORF">Q5P01_015103</name>
</gene>
<proteinExistence type="predicted"/>
<dbReference type="InterPro" id="IPR000742">
    <property type="entry name" value="EGF"/>
</dbReference>
<evidence type="ECO:0000313" key="16">
    <source>
        <dbReference type="EMBL" id="KAK2837891.1"/>
    </source>
</evidence>
<dbReference type="PANTHER" id="PTHR10740:SF11">
    <property type="entry name" value="PROEPIREGULIN"/>
    <property type="match status" value="1"/>
</dbReference>
<dbReference type="PROSITE" id="PS50026">
    <property type="entry name" value="EGF_3"/>
    <property type="match status" value="1"/>
</dbReference>
<dbReference type="SUPFAM" id="SSF57196">
    <property type="entry name" value="EGF/Laminin"/>
    <property type="match status" value="1"/>
</dbReference>
<evidence type="ECO:0000256" key="4">
    <source>
        <dbReference type="ARBA" id="ARBA00022536"/>
    </source>
</evidence>
<evidence type="ECO:0000256" key="8">
    <source>
        <dbReference type="ARBA" id="ARBA00023030"/>
    </source>
</evidence>
<name>A0AA88SHE9_CHASR</name>
<feature type="signal peptide" evidence="14">
    <location>
        <begin position="1"/>
        <end position="25"/>
    </location>
</feature>
<dbReference type="GO" id="GO:0008284">
    <property type="term" value="P:positive regulation of cell population proliferation"/>
    <property type="evidence" value="ECO:0007669"/>
    <property type="project" value="TreeGrafter"/>
</dbReference>
<organism evidence="16 17">
    <name type="scientific">Channa striata</name>
    <name type="common">Snakehead murrel</name>
    <name type="synonym">Ophicephalus striatus</name>
    <dbReference type="NCBI Taxonomy" id="64152"/>
    <lineage>
        <taxon>Eukaryota</taxon>
        <taxon>Metazoa</taxon>
        <taxon>Chordata</taxon>
        <taxon>Craniata</taxon>
        <taxon>Vertebrata</taxon>
        <taxon>Euteleostomi</taxon>
        <taxon>Actinopterygii</taxon>
        <taxon>Neopterygii</taxon>
        <taxon>Teleostei</taxon>
        <taxon>Neoteleostei</taxon>
        <taxon>Acanthomorphata</taxon>
        <taxon>Anabantaria</taxon>
        <taxon>Anabantiformes</taxon>
        <taxon>Channoidei</taxon>
        <taxon>Channidae</taxon>
        <taxon>Channa</taxon>
    </lineage>
</organism>
<dbReference type="GO" id="GO:0007173">
    <property type="term" value="P:epidermal growth factor receptor signaling pathway"/>
    <property type="evidence" value="ECO:0007669"/>
    <property type="project" value="TreeGrafter"/>
</dbReference>
<dbReference type="GO" id="GO:0005615">
    <property type="term" value="C:extracellular space"/>
    <property type="evidence" value="ECO:0007669"/>
    <property type="project" value="TreeGrafter"/>
</dbReference>
<feature type="transmembrane region" description="Helical" evidence="13">
    <location>
        <begin position="110"/>
        <end position="131"/>
    </location>
</feature>
<keyword evidence="6 14" id="KW-0732">Signal</keyword>
<evidence type="ECO:0000256" key="2">
    <source>
        <dbReference type="ARBA" id="ARBA00004613"/>
    </source>
</evidence>
<feature type="chain" id="PRO_5041693298" description="EGF-like domain-containing protein" evidence="14">
    <location>
        <begin position="26"/>
        <end position="155"/>
    </location>
</feature>
<dbReference type="PROSITE" id="PS00022">
    <property type="entry name" value="EGF_1"/>
    <property type="match status" value="1"/>
</dbReference>
<reference evidence="16" key="1">
    <citation type="submission" date="2023-07" db="EMBL/GenBank/DDBJ databases">
        <title>Chromosome-level Genome Assembly of Striped Snakehead (Channa striata).</title>
        <authorList>
            <person name="Liu H."/>
        </authorList>
    </citation>
    <scope>NUCLEOTIDE SEQUENCE</scope>
    <source>
        <strain evidence="16">Gz</strain>
        <tissue evidence="16">Muscle</tissue>
    </source>
</reference>
<keyword evidence="3" id="KW-0964">Secreted</keyword>
<evidence type="ECO:0000256" key="3">
    <source>
        <dbReference type="ARBA" id="ARBA00022525"/>
    </source>
</evidence>
<evidence type="ECO:0000256" key="13">
    <source>
        <dbReference type="SAM" id="Phobius"/>
    </source>
</evidence>
<evidence type="ECO:0000256" key="10">
    <source>
        <dbReference type="ARBA" id="ARBA00023157"/>
    </source>
</evidence>
<evidence type="ECO:0000256" key="6">
    <source>
        <dbReference type="ARBA" id="ARBA00022729"/>
    </source>
</evidence>
<keyword evidence="7 13" id="KW-1133">Transmembrane helix</keyword>
<dbReference type="Proteomes" id="UP001187415">
    <property type="component" value="Unassembled WGS sequence"/>
</dbReference>
<evidence type="ECO:0000259" key="15">
    <source>
        <dbReference type="PROSITE" id="PS50026"/>
    </source>
</evidence>
<comment type="caution">
    <text evidence="16">The sequence shown here is derived from an EMBL/GenBank/DDBJ whole genome shotgun (WGS) entry which is preliminary data.</text>
</comment>
<evidence type="ECO:0000256" key="9">
    <source>
        <dbReference type="ARBA" id="ARBA00023136"/>
    </source>
</evidence>
<dbReference type="GO" id="GO:0005154">
    <property type="term" value="F:epidermal growth factor receptor binding"/>
    <property type="evidence" value="ECO:0007669"/>
    <property type="project" value="TreeGrafter"/>
</dbReference>
<dbReference type="GO" id="GO:0008083">
    <property type="term" value="F:growth factor activity"/>
    <property type="evidence" value="ECO:0007669"/>
    <property type="project" value="UniProtKB-KW"/>
</dbReference>
<keyword evidence="17" id="KW-1185">Reference proteome</keyword>
<accession>A0AA88SHE9</accession>
<keyword evidence="8" id="KW-0339">Growth factor</keyword>
<dbReference type="Gene3D" id="2.10.25.10">
    <property type="entry name" value="Laminin"/>
    <property type="match status" value="1"/>
</dbReference>
<dbReference type="GO" id="GO:0016020">
    <property type="term" value="C:membrane"/>
    <property type="evidence" value="ECO:0007669"/>
    <property type="project" value="UniProtKB-SubCell"/>
</dbReference>
<feature type="disulfide bond" evidence="12">
    <location>
        <begin position="86"/>
        <end position="95"/>
    </location>
</feature>
<dbReference type="PRINTS" id="PR00009">
    <property type="entry name" value="EGFTGF"/>
</dbReference>
<keyword evidence="11" id="KW-0325">Glycoprotein</keyword>
<evidence type="ECO:0000256" key="7">
    <source>
        <dbReference type="ARBA" id="ARBA00022989"/>
    </source>
</evidence>